<dbReference type="Proteomes" id="UP000254258">
    <property type="component" value="Unassembled WGS sequence"/>
</dbReference>
<name>A0A370X6C3_9GAMM</name>
<gene>
    <name evidence="1" type="ORF">DWU98_04880</name>
</gene>
<keyword evidence="2" id="KW-1185">Reference proteome</keyword>
<proteinExistence type="predicted"/>
<evidence type="ECO:0000313" key="2">
    <source>
        <dbReference type="Proteomes" id="UP000254258"/>
    </source>
</evidence>
<dbReference type="EMBL" id="QRBE01000002">
    <property type="protein sequence ID" value="RDS83906.1"/>
    <property type="molecule type" value="Genomic_DNA"/>
</dbReference>
<evidence type="ECO:0000313" key="1">
    <source>
        <dbReference type="EMBL" id="RDS83906.1"/>
    </source>
</evidence>
<protein>
    <submittedName>
        <fullName evidence="1">Uncharacterized protein</fullName>
    </submittedName>
</protein>
<accession>A0A370X6C3</accession>
<organism evidence="1 2">
    <name type="scientific">Dyella monticola</name>
    <dbReference type="NCBI Taxonomy" id="1927958"/>
    <lineage>
        <taxon>Bacteria</taxon>
        <taxon>Pseudomonadati</taxon>
        <taxon>Pseudomonadota</taxon>
        <taxon>Gammaproteobacteria</taxon>
        <taxon>Lysobacterales</taxon>
        <taxon>Rhodanobacteraceae</taxon>
        <taxon>Dyella</taxon>
    </lineage>
</organism>
<comment type="caution">
    <text evidence="1">The sequence shown here is derived from an EMBL/GenBank/DDBJ whole genome shotgun (WGS) entry which is preliminary data.</text>
</comment>
<dbReference type="AlphaFoldDB" id="A0A370X6C3"/>
<sequence>MAFSYGGAALAAPVQGKASVRLTHVFATLQTGAPDKKPEDIAACRKQVSSPDSRYLGVTVTTQYSIDAQTMMMSASSSLPSPHATQPLQLTVKLSPLGIAGQYAFGAFRPPVLPDNYVLFSIGLDFKGAKSSVLVLNEGKDYNCLVTSNPTPFTGGLSEKLGAGQK</sequence>
<dbReference type="OrthoDB" id="6006510at2"/>
<reference evidence="1 2" key="1">
    <citation type="submission" date="2018-07" db="EMBL/GenBank/DDBJ databases">
        <title>Dyella monticola sp. nov. and Dyella psychrodurans sp. nov. isolated from monsoon evergreen broad-leaved forest soil of Dinghu Mountain, China.</title>
        <authorList>
            <person name="Gao Z."/>
            <person name="Qiu L."/>
        </authorList>
    </citation>
    <scope>NUCLEOTIDE SEQUENCE [LARGE SCALE GENOMIC DNA]</scope>
    <source>
        <strain evidence="1 2">4G-K06</strain>
    </source>
</reference>